<dbReference type="InterPro" id="IPR007656">
    <property type="entry name" value="GTD-bd"/>
</dbReference>
<dbReference type="AlphaFoldDB" id="A0AAP0RZQ5"/>
<keyword evidence="10" id="KW-1185">Reference proteome</keyword>
<evidence type="ECO:0000256" key="1">
    <source>
        <dbReference type="ARBA" id="ARBA00004370"/>
    </source>
</evidence>
<evidence type="ECO:0000313" key="10">
    <source>
        <dbReference type="Proteomes" id="UP001415857"/>
    </source>
</evidence>
<organism evidence="9 10">
    <name type="scientific">Liquidambar formosana</name>
    <name type="common">Formosan gum</name>
    <dbReference type="NCBI Taxonomy" id="63359"/>
    <lineage>
        <taxon>Eukaryota</taxon>
        <taxon>Viridiplantae</taxon>
        <taxon>Streptophyta</taxon>
        <taxon>Embryophyta</taxon>
        <taxon>Tracheophyta</taxon>
        <taxon>Spermatophyta</taxon>
        <taxon>Magnoliopsida</taxon>
        <taxon>eudicotyledons</taxon>
        <taxon>Gunneridae</taxon>
        <taxon>Pentapetalae</taxon>
        <taxon>Saxifragales</taxon>
        <taxon>Altingiaceae</taxon>
        <taxon>Liquidambar</taxon>
    </lineage>
</organism>
<dbReference type="PANTHER" id="PTHR31422:SF3">
    <property type="entry name" value="GTD-BINDING DOMAIN-CONTAINING PROTEIN"/>
    <property type="match status" value="1"/>
</dbReference>
<protein>
    <recommendedName>
        <fullName evidence="8">GTD-binding domain-containing protein</fullName>
    </recommendedName>
</protein>
<reference evidence="9 10" key="1">
    <citation type="journal article" date="2024" name="Plant J.">
        <title>Genome sequences and population genomics reveal climatic adaptation and genomic divergence between two closely related sweetgum species.</title>
        <authorList>
            <person name="Xu W.Q."/>
            <person name="Ren C.Q."/>
            <person name="Zhang X.Y."/>
            <person name="Comes H.P."/>
            <person name="Liu X.H."/>
            <person name="Li Y.G."/>
            <person name="Kettle C.J."/>
            <person name="Jalonen R."/>
            <person name="Gaisberger H."/>
            <person name="Ma Y.Z."/>
            <person name="Qiu Y.X."/>
        </authorList>
    </citation>
    <scope>NUCLEOTIDE SEQUENCE [LARGE SCALE GENOMIC DNA]</scope>
    <source>
        <strain evidence="9">Hangzhou</strain>
    </source>
</reference>
<evidence type="ECO:0000256" key="3">
    <source>
        <dbReference type="ARBA" id="ARBA00022989"/>
    </source>
</evidence>
<feature type="region of interest" description="Disordered" evidence="6">
    <location>
        <begin position="666"/>
        <end position="688"/>
    </location>
</feature>
<comment type="caution">
    <text evidence="9">The sequence shown here is derived from an EMBL/GenBank/DDBJ whole genome shotgun (WGS) entry which is preliminary data.</text>
</comment>
<evidence type="ECO:0000256" key="6">
    <source>
        <dbReference type="SAM" id="MobiDB-lite"/>
    </source>
</evidence>
<feature type="compositionally biased region" description="Basic and acidic residues" evidence="6">
    <location>
        <begin position="572"/>
        <end position="583"/>
    </location>
</feature>
<dbReference type="EMBL" id="JBBPBK010000003">
    <property type="protein sequence ID" value="KAK9288165.1"/>
    <property type="molecule type" value="Genomic_DNA"/>
</dbReference>
<dbReference type="Proteomes" id="UP001415857">
    <property type="component" value="Unassembled WGS sequence"/>
</dbReference>
<keyword evidence="3 7" id="KW-1133">Transmembrane helix</keyword>
<evidence type="ECO:0000256" key="7">
    <source>
        <dbReference type="SAM" id="Phobius"/>
    </source>
</evidence>
<keyword evidence="2 7" id="KW-0812">Transmembrane</keyword>
<feature type="region of interest" description="Disordered" evidence="6">
    <location>
        <begin position="480"/>
        <end position="502"/>
    </location>
</feature>
<gene>
    <name evidence="9" type="ORF">L1049_016614</name>
</gene>
<evidence type="ECO:0000256" key="5">
    <source>
        <dbReference type="SAM" id="Coils"/>
    </source>
</evidence>
<feature type="coiled-coil region" evidence="5">
    <location>
        <begin position="325"/>
        <end position="391"/>
    </location>
</feature>
<dbReference type="PANTHER" id="PTHR31422">
    <property type="entry name" value="BNAANNG28530D PROTEIN"/>
    <property type="match status" value="1"/>
</dbReference>
<dbReference type="GO" id="GO:0016020">
    <property type="term" value="C:membrane"/>
    <property type="evidence" value="ECO:0007669"/>
    <property type="project" value="UniProtKB-SubCell"/>
</dbReference>
<dbReference type="Pfam" id="PF04576">
    <property type="entry name" value="Zein-binding"/>
    <property type="match status" value="1"/>
</dbReference>
<evidence type="ECO:0000259" key="8">
    <source>
        <dbReference type="PROSITE" id="PS51775"/>
    </source>
</evidence>
<feature type="domain" description="GTD-binding" evidence="8">
    <location>
        <begin position="291"/>
        <end position="389"/>
    </location>
</feature>
<feature type="region of interest" description="Disordered" evidence="6">
    <location>
        <begin position="763"/>
        <end position="803"/>
    </location>
</feature>
<keyword evidence="4 7" id="KW-0472">Membrane</keyword>
<evidence type="ECO:0000256" key="2">
    <source>
        <dbReference type="ARBA" id="ARBA00022692"/>
    </source>
</evidence>
<sequence length="803" mass="90003">MECQAIQSWTFSGLVGAFLDLAITYLLLCGSTLAFIASKFLGLFGLCLPCPCNEKGNPNSDNCFQRFLVDCPTEKLSSVQLSVNSKFPFDPIWANDLEGCQLNLKLLKERNCKNGHLKLDGEMSCSSVSDARRLQDLEDRELVPGNESVGFGAMDLTSLKEGRFDLKGKGIMNQKPRSGLRRRRKGSFDCGKHSSVASYDLLWPDARGVSWSPSSNSIKNAEESLVPVNANGGDGSAYGGEAPMDIGLQERVSHGFELGEPVDDNKSTEKDASPAQEFKFKQPGFDVNEENEIRVLEQALEEEHAACTSLYYELEKERSAAATAADEAMAMILRLQEEKASIEMEARQYQRMIEEKSEYDAEEMNILKEILLRREREKHFLEKEVEAYRQMIFGNEQLDGDMHDMVGTLGLGASSSLFSSEDPVLMLQWISESIGKKEEIKNANKSSDYEITSVESQNLTLAFGKELPIPVWDEDADFPKQGDIHRHPRIDKHHPHRSGDDFNEEFQEKGMVSMDSQVNESSPQGLTLLEKTITLVGEEQKLSDNSNLYQGKAPKTSESHNENEINIPYDGEDLKKHMKDADQRSGNQHSSMHDSEPHVHDVHVIDDESNLRNESSENKSERVSSDATLNVPRKVGLSFEASGVQKINILDDCPSTSRLVIEPDIKRSNSDMPSGLPPMGASRGKALPSDLRRNSMSAVDYERSKIDTEVEWLRERLRIVQEGREKLNFSVEHREREKIQLQLLEDIASQLREIRHLTAPGKAVQQASLPLPSRQASLPLPSSKVMSKKRRWRSASLGVRHSS</sequence>
<feature type="compositionally biased region" description="Basic residues" evidence="6">
    <location>
        <begin position="486"/>
        <end position="496"/>
    </location>
</feature>
<accession>A0AAP0RZQ5</accession>
<evidence type="ECO:0000313" key="9">
    <source>
        <dbReference type="EMBL" id="KAK9288165.1"/>
    </source>
</evidence>
<evidence type="ECO:0000256" key="4">
    <source>
        <dbReference type="ARBA" id="ARBA00023136"/>
    </source>
</evidence>
<dbReference type="PROSITE" id="PS51775">
    <property type="entry name" value="GTD_BINDING"/>
    <property type="match status" value="1"/>
</dbReference>
<feature type="transmembrane region" description="Helical" evidence="7">
    <location>
        <begin position="21"/>
        <end position="46"/>
    </location>
</feature>
<name>A0AAP0RZQ5_LIQFO</name>
<feature type="region of interest" description="Disordered" evidence="6">
    <location>
        <begin position="545"/>
        <end position="599"/>
    </location>
</feature>
<proteinExistence type="predicted"/>
<dbReference type="GO" id="GO:0080115">
    <property type="term" value="F:myosin XI tail binding"/>
    <property type="evidence" value="ECO:0007669"/>
    <property type="project" value="UniProtKB-ARBA"/>
</dbReference>
<comment type="subcellular location">
    <subcellularLocation>
        <location evidence="1">Membrane</location>
    </subcellularLocation>
</comment>
<keyword evidence="5" id="KW-0175">Coiled coil</keyword>